<dbReference type="PANTHER" id="PTHR10519:SF77">
    <property type="entry name" value="GAMMA-AMINOBUTYRIC ACID TYPE B RECEPTOR SUBUNIT 1"/>
    <property type="match status" value="1"/>
</dbReference>
<evidence type="ECO:0000256" key="7">
    <source>
        <dbReference type="ARBA" id="ARBA00023018"/>
    </source>
</evidence>
<evidence type="ECO:0000256" key="14">
    <source>
        <dbReference type="ARBA" id="ARBA00023224"/>
    </source>
</evidence>
<protein>
    <submittedName>
        <fullName evidence="22">G_PROTEIN_RECEP_F3_4 domain-containing protein</fullName>
    </submittedName>
</protein>
<reference evidence="20 21" key="2">
    <citation type="submission" date="2018-10" db="EMBL/GenBank/DDBJ databases">
        <authorList>
            <consortium name="Pathogen Informatics"/>
        </authorList>
    </citation>
    <scope>NUCLEOTIDE SEQUENCE [LARGE SCALE GENOMIC DNA]</scope>
</reference>
<feature type="chain" id="PRO_5043135309" evidence="18">
    <location>
        <begin position="21"/>
        <end position="653"/>
    </location>
</feature>
<keyword evidence="14" id="KW-0807">Transducer</keyword>
<accession>A0A158QAJ7</accession>
<feature type="transmembrane region" description="Helical" evidence="17">
    <location>
        <begin position="577"/>
        <end position="598"/>
    </location>
</feature>
<evidence type="ECO:0000256" key="18">
    <source>
        <dbReference type="SAM" id="SignalP"/>
    </source>
</evidence>
<dbReference type="InterPro" id="IPR001828">
    <property type="entry name" value="ANF_lig-bd_rcpt"/>
</dbReference>
<evidence type="ECO:0000256" key="11">
    <source>
        <dbReference type="ARBA" id="ARBA00023157"/>
    </source>
</evidence>
<dbReference type="OrthoDB" id="5818613at2759"/>
<dbReference type="GO" id="GO:0004965">
    <property type="term" value="F:G protein-coupled GABA receptor activity"/>
    <property type="evidence" value="ECO:0007669"/>
    <property type="project" value="InterPro"/>
</dbReference>
<dbReference type="PROSITE" id="PS50259">
    <property type="entry name" value="G_PROTEIN_RECEP_F3_4"/>
    <property type="match status" value="1"/>
</dbReference>
<dbReference type="PRINTS" id="PR01176">
    <property type="entry name" value="GABABRECEPTR"/>
</dbReference>
<dbReference type="AlphaFoldDB" id="A0A158QAJ7"/>
<dbReference type="PRINTS" id="PR01177">
    <property type="entry name" value="GABAB1RECPTR"/>
</dbReference>
<keyword evidence="9" id="KW-0175">Coiled coil</keyword>
<keyword evidence="4 17" id="KW-0812">Transmembrane</keyword>
<dbReference type="Proteomes" id="UP000274131">
    <property type="component" value="Unassembled WGS sequence"/>
</dbReference>
<keyword evidence="12" id="KW-0675">Receptor</keyword>
<feature type="transmembrane region" description="Helical" evidence="17">
    <location>
        <begin position="550"/>
        <end position="570"/>
    </location>
</feature>
<evidence type="ECO:0000256" key="2">
    <source>
        <dbReference type="ARBA" id="ARBA00022475"/>
    </source>
</evidence>
<sequence>MLVLLRWLCLLIFPICRISALINLHIGGLFPMEVGTGGWAGGQACLPAIQMAIEDVNNNPKVLPGYALRLHQNNSKCQAGLAARQMYELLYTPPTKLMLLTGCSPVTTIVAEAAPMWNLVVLSYGGSSPALSNRRRFLTLFRTHPTANMQNPTRVELFRIFKWKKISILQSVEEVFTSTAKDLEKLCRANGIRVERQSFYGNPEGAIKALKRQDARIIVGLFYDNEAKRVLCQAYHHGLYGKKYVWFFIGWYADKWFEDTTNINCTKAQMREAAEYHITTESIMLSASEERTISGMTGKEFQKRLAAGLEDPANTGGFPEAPLAYDAIWAVALAFDCTISKLSRGRRIEDFHYNDTSQKEKLFECMQNTRFKGVSGQVMFNQAGDRIAKTQIEQLQDGEYRVLGIYDTPTRQLNWTGVAKFKTSDGRPPPDSTIIQETKLTVGKDVIPAQRFYTVILLFLIIDLIIISFWVLLDPLRQTKRRFPSQEITKDDDDIKVIPVLELCQSLHNKVWTGLIFGYKCLLLVLGLFLSYDSRNLRYRYVNDFRMVGLAIYNVAILCPITGVVVTFLIPSHANANFAFIGITVLLCTYITLGLIFIPKIIHLHSTPDDSSDDIDKPESKFFSHLTKAERKRMEQLATENAELLKKVFIFKL</sequence>
<keyword evidence="3" id="KW-0597">Phosphoprotein</keyword>
<comment type="similarity">
    <text evidence="1">Belongs to the G-protein coupled receptor 3 family. GABA-B receptor subfamily.</text>
</comment>
<dbReference type="STRING" id="51028.A0A158QAJ7"/>
<keyword evidence="10 17" id="KW-0472">Membrane</keyword>
<dbReference type="PANTHER" id="PTHR10519">
    <property type="entry name" value="GABA-B RECEPTOR"/>
    <property type="match status" value="1"/>
</dbReference>
<proteinExistence type="inferred from homology"/>
<keyword evidence="7" id="KW-0770">Synapse</keyword>
<comment type="subcellular location">
    <subcellularLocation>
        <location evidence="16">Postsynaptic cell membrane</location>
        <topology evidence="16">Multi-pass membrane protein</topology>
    </subcellularLocation>
</comment>
<keyword evidence="11" id="KW-1015">Disulfide bond</keyword>
<dbReference type="InterPro" id="IPR002455">
    <property type="entry name" value="GPCR3_GABA-B"/>
</dbReference>
<dbReference type="GO" id="GO:0038039">
    <property type="term" value="C:G protein-coupled receptor heterodimeric complex"/>
    <property type="evidence" value="ECO:0007669"/>
    <property type="project" value="TreeGrafter"/>
</dbReference>
<keyword evidence="2" id="KW-1003">Cell membrane</keyword>
<evidence type="ECO:0000313" key="20">
    <source>
        <dbReference type="EMBL" id="VDD90369.1"/>
    </source>
</evidence>
<dbReference type="Pfam" id="PF01094">
    <property type="entry name" value="ANF_receptor"/>
    <property type="match status" value="1"/>
</dbReference>
<dbReference type="FunFam" id="3.40.50.2300:FF:000072">
    <property type="entry name" value="Gamma-aminobutyric acid type B receptor subunit 2"/>
    <property type="match status" value="2"/>
</dbReference>
<keyword evidence="15" id="KW-0628">Postsynaptic cell membrane</keyword>
<dbReference type="Gene3D" id="3.40.50.2300">
    <property type="match status" value="2"/>
</dbReference>
<organism evidence="22">
    <name type="scientific">Enterobius vermicularis</name>
    <name type="common">Human pinworm</name>
    <dbReference type="NCBI Taxonomy" id="51028"/>
    <lineage>
        <taxon>Eukaryota</taxon>
        <taxon>Metazoa</taxon>
        <taxon>Ecdysozoa</taxon>
        <taxon>Nematoda</taxon>
        <taxon>Chromadorea</taxon>
        <taxon>Rhabditida</taxon>
        <taxon>Spirurina</taxon>
        <taxon>Oxyuridomorpha</taxon>
        <taxon>Oxyuroidea</taxon>
        <taxon>Oxyuridae</taxon>
        <taxon>Enterobius</taxon>
    </lineage>
</organism>
<evidence type="ECO:0000259" key="19">
    <source>
        <dbReference type="PROSITE" id="PS50259"/>
    </source>
</evidence>
<evidence type="ECO:0000256" key="12">
    <source>
        <dbReference type="ARBA" id="ARBA00023170"/>
    </source>
</evidence>
<dbReference type="CDD" id="cd06366">
    <property type="entry name" value="PBP1_GABAb_receptor"/>
    <property type="match status" value="1"/>
</dbReference>
<feature type="transmembrane region" description="Helical" evidence="17">
    <location>
        <begin position="452"/>
        <end position="473"/>
    </location>
</feature>
<dbReference type="InterPro" id="IPR028082">
    <property type="entry name" value="Peripla_BP_I"/>
</dbReference>
<dbReference type="WBParaSite" id="EVEC_0000550901-mRNA-1">
    <property type="protein sequence ID" value="EVEC_0000550901-mRNA-1"/>
    <property type="gene ID" value="EVEC_0000550901"/>
</dbReference>
<keyword evidence="5 18" id="KW-0732">Signal</keyword>
<feature type="transmembrane region" description="Helical" evidence="17">
    <location>
        <begin position="511"/>
        <end position="530"/>
    </location>
</feature>
<evidence type="ECO:0000256" key="15">
    <source>
        <dbReference type="ARBA" id="ARBA00023257"/>
    </source>
</evidence>
<feature type="signal peptide" evidence="18">
    <location>
        <begin position="1"/>
        <end position="20"/>
    </location>
</feature>
<name>A0A158QAJ7_ENTVE</name>
<evidence type="ECO:0000256" key="9">
    <source>
        <dbReference type="ARBA" id="ARBA00023054"/>
    </source>
</evidence>
<evidence type="ECO:0000256" key="13">
    <source>
        <dbReference type="ARBA" id="ARBA00023180"/>
    </source>
</evidence>
<dbReference type="GO" id="GO:0045211">
    <property type="term" value="C:postsynaptic membrane"/>
    <property type="evidence" value="ECO:0007669"/>
    <property type="project" value="UniProtKB-SubCell"/>
</dbReference>
<dbReference type="Pfam" id="PF00003">
    <property type="entry name" value="7tm_3"/>
    <property type="match status" value="1"/>
</dbReference>
<evidence type="ECO:0000256" key="10">
    <source>
        <dbReference type="ARBA" id="ARBA00023136"/>
    </source>
</evidence>
<dbReference type="GO" id="GO:0007214">
    <property type="term" value="P:gamma-aminobutyric acid signaling pathway"/>
    <property type="evidence" value="ECO:0007669"/>
    <property type="project" value="TreeGrafter"/>
</dbReference>
<evidence type="ECO:0000256" key="1">
    <source>
        <dbReference type="ARBA" id="ARBA00008991"/>
    </source>
</evidence>
<evidence type="ECO:0000256" key="17">
    <source>
        <dbReference type="SAM" id="Phobius"/>
    </source>
</evidence>
<evidence type="ECO:0000256" key="5">
    <source>
        <dbReference type="ARBA" id="ARBA00022729"/>
    </source>
</evidence>
<keyword evidence="21" id="KW-1185">Reference proteome</keyword>
<evidence type="ECO:0000313" key="21">
    <source>
        <dbReference type="Proteomes" id="UP000274131"/>
    </source>
</evidence>
<keyword evidence="8" id="KW-0297">G-protein coupled receptor</keyword>
<evidence type="ECO:0000256" key="16">
    <source>
        <dbReference type="ARBA" id="ARBA00034104"/>
    </source>
</evidence>
<dbReference type="InterPro" id="IPR017978">
    <property type="entry name" value="GPCR_3_C"/>
</dbReference>
<gene>
    <name evidence="20" type="ORF">EVEC_LOCUS5120</name>
</gene>
<evidence type="ECO:0000256" key="8">
    <source>
        <dbReference type="ARBA" id="ARBA00023040"/>
    </source>
</evidence>
<feature type="domain" description="G-protein coupled receptors family 3 profile" evidence="19">
    <location>
        <begin position="453"/>
        <end position="620"/>
    </location>
</feature>
<evidence type="ECO:0000256" key="6">
    <source>
        <dbReference type="ARBA" id="ARBA00022989"/>
    </source>
</evidence>
<evidence type="ECO:0000256" key="4">
    <source>
        <dbReference type="ARBA" id="ARBA00022692"/>
    </source>
</evidence>
<reference evidence="22" key="1">
    <citation type="submission" date="2016-04" db="UniProtKB">
        <authorList>
            <consortium name="WormBaseParasite"/>
        </authorList>
    </citation>
    <scope>IDENTIFICATION</scope>
</reference>
<keyword evidence="13" id="KW-0325">Glycoprotein</keyword>
<dbReference type="EMBL" id="UXUI01008059">
    <property type="protein sequence ID" value="VDD90369.1"/>
    <property type="molecule type" value="Genomic_DNA"/>
</dbReference>
<evidence type="ECO:0000256" key="3">
    <source>
        <dbReference type="ARBA" id="ARBA00022553"/>
    </source>
</evidence>
<keyword evidence="6 17" id="KW-1133">Transmembrane helix</keyword>
<evidence type="ECO:0000313" key="22">
    <source>
        <dbReference type="WBParaSite" id="EVEC_0000550901-mRNA-1"/>
    </source>
</evidence>
<dbReference type="SUPFAM" id="SSF53822">
    <property type="entry name" value="Periplasmic binding protein-like I"/>
    <property type="match status" value="1"/>
</dbReference>